<reference evidence="2" key="1">
    <citation type="submission" date="2018-09" db="EMBL/GenBank/DDBJ databases">
        <title>Complete genome sequence of thermophilic cyanobacteria strain Thermosynechococcus elongatus PKUAC-SCTE542.</title>
        <authorList>
            <person name="Liang Y."/>
            <person name="Tang J."/>
            <person name="Daroch M."/>
        </authorList>
    </citation>
    <scope>NUCLEOTIDE SEQUENCE [LARGE SCALE GENOMIC DNA]</scope>
    <source>
        <strain evidence="2">E542</strain>
    </source>
</reference>
<dbReference type="EMBL" id="CP032152">
    <property type="protein sequence ID" value="AXY67932.1"/>
    <property type="molecule type" value="Genomic_DNA"/>
</dbReference>
<evidence type="ECO:0000313" key="2">
    <source>
        <dbReference type="Proteomes" id="UP000261812"/>
    </source>
</evidence>
<evidence type="ECO:0000313" key="1">
    <source>
        <dbReference type="EMBL" id="AXY67932.1"/>
    </source>
</evidence>
<organism evidence="1 2">
    <name type="scientific">Thermosynechococcus sichuanensis E542</name>
    <dbReference type="NCBI Taxonomy" id="2016101"/>
    <lineage>
        <taxon>Bacteria</taxon>
        <taxon>Bacillati</taxon>
        <taxon>Cyanobacteriota</taxon>
        <taxon>Cyanophyceae</taxon>
        <taxon>Acaryochloridales</taxon>
        <taxon>Thermosynechococcaceae</taxon>
        <taxon>Thermosynechococcus</taxon>
        <taxon>Thermosynechococcus sichuanensis</taxon>
    </lineage>
</organism>
<dbReference type="KEGG" id="tsq:D3A95_06740"/>
<gene>
    <name evidence="1" type="ORF">D3A95_06740</name>
</gene>
<protein>
    <submittedName>
        <fullName evidence="1">Uncharacterized protein</fullName>
    </submittedName>
</protein>
<sequence length="172" mass="18983">MDDSELFAVFVADVINGAESLVSNSNYRIESVLGTLQLVDNKAGVIATGKSENGQPQIMVKRYCDAWESLRQALTHGSFFPDLAQNKAQLVPFTRAAIPEGYQLYDCAASEMWRSWRRGAVDQVHIYTANHWRSVGEISCSGGVVFIPVPDLNKEIQITSSSLMSWLAVPNT</sequence>
<dbReference type="RefSeq" id="WP_181494305.1">
    <property type="nucleotide sequence ID" value="NZ_CP032152.1"/>
</dbReference>
<dbReference type="AlphaFoldDB" id="A0A3B7MDI5"/>
<proteinExistence type="predicted"/>
<dbReference type="Proteomes" id="UP000261812">
    <property type="component" value="Chromosome"/>
</dbReference>
<name>A0A3B7MDI5_9CYAN</name>
<accession>A0A3B7MDI5</accession>
<keyword evidence="2" id="KW-1185">Reference proteome</keyword>